<keyword evidence="7" id="KW-1185">Reference proteome</keyword>
<dbReference type="InterPro" id="IPR036388">
    <property type="entry name" value="WH-like_DNA-bd_sf"/>
</dbReference>
<dbReference type="InterPro" id="IPR011663">
    <property type="entry name" value="UTRA"/>
</dbReference>
<keyword evidence="3" id="KW-0804">Transcription</keyword>
<dbReference type="Pfam" id="PF07702">
    <property type="entry name" value="UTRA"/>
    <property type="match status" value="1"/>
</dbReference>
<proteinExistence type="predicted"/>
<sequence length="255" mass="27722">MSGTPSEHPRAKGGSARGRQMSASRVRDLISASIREGHLDPDEPLAEEHLMTLFAASRGSVRAALSQLRDSGFVERKPRVGTRATGIGFVLPLADIDTATDYPDGAIGRGAAHVTITITEEREVPAFPLVRDRLGLVDPTVRMVENTFTADGEVVGVRTAYYSTSYGFDPRDILGPLSMREIIERYFREETGAVHVQIGADQADAHTARLLGVAEGTPLIVREMTYVTPTGSAIQIVFDRYRGDRVRLESTAVVD</sequence>
<dbReference type="PANTHER" id="PTHR44846">
    <property type="entry name" value="MANNOSYL-D-GLYCERATE TRANSPORT/METABOLISM SYSTEM REPRESSOR MNGR-RELATED"/>
    <property type="match status" value="1"/>
</dbReference>
<dbReference type="InterPro" id="IPR028978">
    <property type="entry name" value="Chorismate_lyase_/UTRA_dom_sf"/>
</dbReference>
<dbReference type="RefSeq" id="WP_085476625.1">
    <property type="nucleotide sequence ID" value="NZ_FXBM01000002.1"/>
</dbReference>
<keyword evidence="1" id="KW-0805">Transcription regulation</keyword>
<dbReference type="SMART" id="SM00866">
    <property type="entry name" value="UTRA"/>
    <property type="match status" value="1"/>
</dbReference>
<name>A0A1X7NZG1_9MICO</name>
<dbReference type="GO" id="GO:0003700">
    <property type="term" value="F:DNA-binding transcription factor activity"/>
    <property type="evidence" value="ECO:0007669"/>
    <property type="project" value="InterPro"/>
</dbReference>
<dbReference type="SUPFAM" id="SSF64288">
    <property type="entry name" value="Chorismate lyase-like"/>
    <property type="match status" value="1"/>
</dbReference>
<evidence type="ECO:0000256" key="1">
    <source>
        <dbReference type="ARBA" id="ARBA00023015"/>
    </source>
</evidence>
<dbReference type="InterPro" id="IPR000524">
    <property type="entry name" value="Tscrpt_reg_HTH_GntR"/>
</dbReference>
<dbReference type="Gene3D" id="3.40.1410.10">
    <property type="entry name" value="Chorismate lyase-like"/>
    <property type="match status" value="1"/>
</dbReference>
<organism evidence="6 7">
    <name type="scientific">Rathayibacter oskolensis</name>
    <dbReference type="NCBI Taxonomy" id="1891671"/>
    <lineage>
        <taxon>Bacteria</taxon>
        <taxon>Bacillati</taxon>
        <taxon>Actinomycetota</taxon>
        <taxon>Actinomycetes</taxon>
        <taxon>Micrococcales</taxon>
        <taxon>Microbacteriaceae</taxon>
        <taxon>Rathayibacter</taxon>
    </lineage>
</organism>
<evidence type="ECO:0000256" key="3">
    <source>
        <dbReference type="ARBA" id="ARBA00023163"/>
    </source>
</evidence>
<protein>
    <submittedName>
        <fullName evidence="6">Transcriptional regulator, GntR family</fullName>
    </submittedName>
</protein>
<evidence type="ECO:0000256" key="4">
    <source>
        <dbReference type="SAM" id="MobiDB-lite"/>
    </source>
</evidence>
<keyword evidence="2" id="KW-0238">DNA-binding</keyword>
<dbReference type="PANTHER" id="PTHR44846:SF1">
    <property type="entry name" value="MANNOSYL-D-GLYCERATE TRANSPORT_METABOLISM SYSTEM REPRESSOR MNGR-RELATED"/>
    <property type="match status" value="1"/>
</dbReference>
<dbReference type="PROSITE" id="PS50949">
    <property type="entry name" value="HTH_GNTR"/>
    <property type="match status" value="1"/>
</dbReference>
<feature type="domain" description="HTH gntR-type" evidence="5">
    <location>
        <begin position="20"/>
        <end position="87"/>
    </location>
</feature>
<accession>A0A1X7NZG1</accession>
<evidence type="ECO:0000313" key="7">
    <source>
        <dbReference type="Proteomes" id="UP000193711"/>
    </source>
</evidence>
<dbReference type="SMART" id="SM00345">
    <property type="entry name" value="HTH_GNTR"/>
    <property type="match status" value="1"/>
</dbReference>
<gene>
    <name evidence="6" type="ORF">SAMN06295885_2177</name>
</gene>
<feature type="region of interest" description="Disordered" evidence="4">
    <location>
        <begin position="1"/>
        <end position="24"/>
    </location>
</feature>
<evidence type="ECO:0000313" key="6">
    <source>
        <dbReference type="EMBL" id="SMH43237.1"/>
    </source>
</evidence>
<dbReference type="InterPro" id="IPR050679">
    <property type="entry name" value="Bact_HTH_transcr_reg"/>
</dbReference>
<dbReference type="GO" id="GO:0003677">
    <property type="term" value="F:DNA binding"/>
    <property type="evidence" value="ECO:0007669"/>
    <property type="project" value="UniProtKB-KW"/>
</dbReference>
<evidence type="ECO:0000259" key="5">
    <source>
        <dbReference type="PROSITE" id="PS50949"/>
    </source>
</evidence>
<dbReference type="InterPro" id="IPR036390">
    <property type="entry name" value="WH_DNA-bd_sf"/>
</dbReference>
<evidence type="ECO:0000256" key="2">
    <source>
        <dbReference type="ARBA" id="ARBA00023125"/>
    </source>
</evidence>
<reference evidence="7" key="1">
    <citation type="submission" date="2017-04" db="EMBL/GenBank/DDBJ databases">
        <authorList>
            <person name="Varghese N."/>
            <person name="Submissions S."/>
        </authorList>
    </citation>
    <scope>NUCLEOTIDE SEQUENCE [LARGE SCALE GENOMIC DNA]</scope>
    <source>
        <strain evidence="7">VKM Ac-2121</strain>
    </source>
</reference>
<dbReference type="Gene3D" id="1.10.10.10">
    <property type="entry name" value="Winged helix-like DNA-binding domain superfamily/Winged helix DNA-binding domain"/>
    <property type="match status" value="1"/>
</dbReference>
<dbReference type="SUPFAM" id="SSF46785">
    <property type="entry name" value="Winged helix' DNA-binding domain"/>
    <property type="match status" value="1"/>
</dbReference>
<dbReference type="AlphaFoldDB" id="A0A1X7NZG1"/>
<dbReference type="EMBL" id="FXBM01000002">
    <property type="protein sequence ID" value="SMH43237.1"/>
    <property type="molecule type" value="Genomic_DNA"/>
</dbReference>
<dbReference type="STRING" id="1891671.SAMN06295885_2177"/>
<dbReference type="Pfam" id="PF00392">
    <property type="entry name" value="GntR"/>
    <property type="match status" value="1"/>
</dbReference>
<dbReference type="GO" id="GO:0045892">
    <property type="term" value="P:negative regulation of DNA-templated transcription"/>
    <property type="evidence" value="ECO:0007669"/>
    <property type="project" value="TreeGrafter"/>
</dbReference>
<dbReference type="OrthoDB" id="4379967at2"/>
<dbReference type="Proteomes" id="UP000193711">
    <property type="component" value="Unassembled WGS sequence"/>
</dbReference>